<keyword evidence="12" id="KW-0807">Transducer</keyword>
<dbReference type="GO" id="GO:0005549">
    <property type="term" value="F:odorant binding"/>
    <property type="evidence" value="ECO:0007669"/>
    <property type="project" value="TreeGrafter"/>
</dbReference>
<evidence type="ECO:0000256" key="7">
    <source>
        <dbReference type="ARBA" id="ARBA00023040"/>
    </source>
</evidence>
<evidence type="ECO:0000256" key="1">
    <source>
        <dbReference type="ARBA" id="ARBA00004651"/>
    </source>
</evidence>
<dbReference type="Pfam" id="PF13853">
    <property type="entry name" value="7tm_4"/>
    <property type="match status" value="1"/>
</dbReference>
<evidence type="ECO:0000256" key="2">
    <source>
        <dbReference type="ARBA" id="ARBA00022475"/>
    </source>
</evidence>
<feature type="transmembrane region" description="Helical" evidence="13">
    <location>
        <begin position="268"/>
        <end position="291"/>
    </location>
</feature>
<feature type="transmembrane region" description="Helical" evidence="13">
    <location>
        <begin position="100"/>
        <end position="118"/>
    </location>
</feature>
<dbReference type="RefSeq" id="XP_026150743.1">
    <property type="nucleotide sequence ID" value="XM_026294958.1"/>
</dbReference>
<name>A0A3Q3KUL3_9TELE</name>
<dbReference type="STRING" id="205130.ENSMAMP00000001064"/>
<dbReference type="PROSITE" id="PS50262">
    <property type="entry name" value="G_PROTEIN_RECEP_F1_2"/>
    <property type="match status" value="1"/>
</dbReference>
<dbReference type="InParanoid" id="A0A3Q3KUL3"/>
<evidence type="ECO:0000256" key="8">
    <source>
        <dbReference type="ARBA" id="ARBA00023136"/>
    </source>
</evidence>
<evidence type="ECO:0000256" key="6">
    <source>
        <dbReference type="ARBA" id="ARBA00022989"/>
    </source>
</evidence>
<evidence type="ECO:0000313" key="16">
    <source>
        <dbReference type="Proteomes" id="UP000261640"/>
    </source>
</evidence>
<keyword evidence="2" id="KW-1003">Cell membrane</keyword>
<evidence type="ECO:0000256" key="3">
    <source>
        <dbReference type="ARBA" id="ARBA00022606"/>
    </source>
</evidence>
<proteinExistence type="predicted"/>
<evidence type="ECO:0000256" key="9">
    <source>
        <dbReference type="ARBA" id="ARBA00023157"/>
    </source>
</evidence>
<evidence type="ECO:0000256" key="12">
    <source>
        <dbReference type="ARBA" id="ARBA00023224"/>
    </source>
</evidence>
<keyword evidence="4 13" id="KW-0812">Transmembrane</keyword>
<dbReference type="InterPro" id="IPR017452">
    <property type="entry name" value="GPCR_Rhodpsn_7TM"/>
</dbReference>
<feature type="transmembrane region" description="Helical" evidence="13">
    <location>
        <begin position="139"/>
        <end position="162"/>
    </location>
</feature>
<dbReference type="FunCoup" id="A0A3Q3KUL3">
    <property type="interactions" value="399"/>
</dbReference>
<evidence type="ECO:0000256" key="10">
    <source>
        <dbReference type="ARBA" id="ARBA00023170"/>
    </source>
</evidence>
<dbReference type="GO" id="GO:0004930">
    <property type="term" value="F:G protein-coupled receptor activity"/>
    <property type="evidence" value="ECO:0007669"/>
    <property type="project" value="UniProtKB-KW"/>
</dbReference>
<protein>
    <submittedName>
        <fullName evidence="15">Olfactory receptor 142-like</fullName>
    </submittedName>
</protein>
<dbReference type="InterPro" id="IPR000725">
    <property type="entry name" value="Olfact_rcpt"/>
</dbReference>
<dbReference type="GO" id="GO:0004984">
    <property type="term" value="F:olfactory receptor activity"/>
    <property type="evidence" value="ECO:0007669"/>
    <property type="project" value="InterPro"/>
</dbReference>
<feature type="transmembrane region" description="Helical" evidence="13">
    <location>
        <begin position="59"/>
        <end position="80"/>
    </location>
</feature>
<evidence type="ECO:0000256" key="13">
    <source>
        <dbReference type="SAM" id="Phobius"/>
    </source>
</evidence>
<keyword evidence="11" id="KW-0325">Glycoprotein</keyword>
<dbReference type="PRINTS" id="PR00245">
    <property type="entry name" value="OLFACTORYR"/>
</dbReference>
<feature type="domain" description="G-protein coupled receptors family 1 profile" evidence="14">
    <location>
        <begin position="39"/>
        <end position="289"/>
    </location>
</feature>
<dbReference type="PANTHER" id="PTHR26451">
    <property type="entry name" value="G_PROTEIN_RECEP_F1_2 DOMAIN-CONTAINING PROTEIN"/>
    <property type="match status" value="1"/>
</dbReference>
<dbReference type="GO" id="GO:0005886">
    <property type="term" value="C:plasma membrane"/>
    <property type="evidence" value="ECO:0007669"/>
    <property type="project" value="UniProtKB-SubCell"/>
</dbReference>
<keyword evidence="9" id="KW-1015">Disulfide bond</keyword>
<dbReference type="OrthoDB" id="6147321at2759"/>
<dbReference type="GeneID" id="113123133"/>
<dbReference type="PROSITE" id="PS00237">
    <property type="entry name" value="G_PROTEIN_RECEP_F1_1"/>
    <property type="match status" value="1"/>
</dbReference>
<dbReference type="InterPro" id="IPR000276">
    <property type="entry name" value="GPCR_Rhodpsn"/>
</dbReference>
<feature type="transmembrane region" description="Helical" evidence="13">
    <location>
        <begin position="25"/>
        <end position="47"/>
    </location>
</feature>
<comment type="subcellular location">
    <subcellularLocation>
        <location evidence="1">Cell membrane</location>
        <topology evidence="1">Multi-pass membrane protein</topology>
    </subcellularLocation>
</comment>
<dbReference type="Ensembl" id="ENSMAMT00000001085.2">
    <property type="protein sequence ID" value="ENSMAMP00000001064.2"/>
    <property type="gene ID" value="ENSMAMG00000000741.2"/>
</dbReference>
<evidence type="ECO:0000259" key="14">
    <source>
        <dbReference type="PROSITE" id="PS50262"/>
    </source>
</evidence>
<evidence type="ECO:0000256" key="5">
    <source>
        <dbReference type="ARBA" id="ARBA00022725"/>
    </source>
</evidence>
<keyword evidence="8 13" id="KW-0472">Membrane</keyword>
<dbReference type="InterPro" id="IPR052921">
    <property type="entry name" value="GPCR1_Superfamily_Member"/>
</dbReference>
<keyword evidence="16" id="KW-1185">Reference proteome</keyword>
<evidence type="ECO:0000313" key="15">
    <source>
        <dbReference type="Ensembl" id="ENSMAMP00000001064.2"/>
    </source>
</evidence>
<dbReference type="AlphaFoldDB" id="A0A3Q3KUL3"/>
<feature type="transmembrane region" description="Helical" evidence="13">
    <location>
        <begin position="237"/>
        <end position="256"/>
    </location>
</feature>
<feature type="transmembrane region" description="Helical" evidence="13">
    <location>
        <begin position="194"/>
        <end position="216"/>
    </location>
</feature>
<dbReference type="FunFam" id="1.20.1070.10:FF:000024">
    <property type="entry name" value="Olfactory receptor"/>
    <property type="match status" value="1"/>
</dbReference>
<reference evidence="15" key="1">
    <citation type="submission" date="2025-08" db="UniProtKB">
        <authorList>
            <consortium name="Ensembl"/>
        </authorList>
    </citation>
    <scope>IDENTIFICATION</scope>
</reference>
<evidence type="ECO:0000256" key="11">
    <source>
        <dbReference type="ARBA" id="ARBA00023180"/>
    </source>
</evidence>
<dbReference type="PANTHER" id="PTHR26451:SF847">
    <property type="entry name" value="ODORANT RECEPTOR-RELATED"/>
    <property type="match status" value="1"/>
</dbReference>
<organism evidence="15 16">
    <name type="scientific">Mastacembelus armatus</name>
    <name type="common">zig-zag eel</name>
    <dbReference type="NCBI Taxonomy" id="205130"/>
    <lineage>
        <taxon>Eukaryota</taxon>
        <taxon>Metazoa</taxon>
        <taxon>Chordata</taxon>
        <taxon>Craniata</taxon>
        <taxon>Vertebrata</taxon>
        <taxon>Euteleostomi</taxon>
        <taxon>Actinopterygii</taxon>
        <taxon>Neopterygii</taxon>
        <taxon>Teleostei</taxon>
        <taxon>Neoteleostei</taxon>
        <taxon>Acanthomorphata</taxon>
        <taxon>Anabantaria</taxon>
        <taxon>Synbranchiformes</taxon>
        <taxon>Mastacembelidae</taxon>
        <taxon>Mastacembelus</taxon>
    </lineage>
</organism>
<evidence type="ECO:0000256" key="4">
    <source>
        <dbReference type="ARBA" id="ARBA00022692"/>
    </source>
</evidence>
<keyword evidence="5" id="KW-0552">Olfaction</keyword>
<dbReference type="Gene3D" id="1.20.1070.10">
    <property type="entry name" value="Rhodopsin 7-helix transmembrane proteins"/>
    <property type="match status" value="1"/>
</dbReference>
<keyword evidence="3" id="KW-0716">Sensory transduction</keyword>
<keyword evidence="6 13" id="KW-1133">Transmembrane helix</keyword>
<dbReference type="SUPFAM" id="SSF81321">
    <property type="entry name" value="Family A G protein-coupled receptor-like"/>
    <property type="match status" value="1"/>
</dbReference>
<sequence>MENITDSLFFNLTIFVNISSYRYPVFVFCFLLYGFIVSANLVIVLVISHEKALHESMYIFIAFLSVNALYGSAGFFPRFLMDILSDTHLISHSACFTQIYVIYTYAFGEVTILDVMSYDRYVAVCQPLHYRSKMTSKMVLRLAVFAWLCPAFYLSLCIYVTISLPLCGNKIHKVYCTNWNIVKLSCVTSVVTQIVSTAGAVIVTLVSFGCILYTYLRIVVLCWKSSLEFRRKVLQSCLPHIISVVIYSFTFFSDTVLDRYSPHQLSPFVAIIVSLESVVIPPALNPLLYGLKLPEIRKRIFKMMCFKTVTWKFSVRANKKLIV</sequence>
<keyword evidence="7" id="KW-0297">G-protein coupled receptor</keyword>
<reference evidence="15" key="2">
    <citation type="submission" date="2025-09" db="UniProtKB">
        <authorList>
            <consortium name="Ensembl"/>
        </authorList>
    </citation>
    <scope>IDENTIFICATION</scope>
</reference>
<dbReference type="GeneTree" id="ENSGT01030000234640"/>
<keyword evidence="10" id="KW-0675">Receptor</keyword>
<accession>A0A3Q3KUL3</accession>
<dbReference type="Proteomes" id="UP000261640">
    <property type="component" value="Unplaced"/>
</dbReference>